<evidence type="ECO:0000313" key="6">
    <source>
        <dbReference type="Proteomes" id="UP000663882"/>
    </source>
</evidence>
<dbReference type="Proteomes" id="UP000663882">
    <property type="component" value="Unassembled WGS sequence"/>
</dbReference>
<dbReference type="AlphaFoldDB" id="A0A815M9J9"/>
<gene>
    <name evidence="5" type="ORF">RFH988_LOCUS35581</name>
</gene>
<dbReference type="PANTHER" id="PTHR45641">
    <property type="entry name" value="TETRATRICOPEPTIDE REPEAT PROTEIN (AFU_ORTHOLOGUE AFUA_6G03870)"/>
    <property type="match status" value="1"/>
</dbReference>
<keyword evidence="4" id="KW-0175">Coiled coil</keyword>
<dbReference type="InterPro" id="IPR011990">
    <property type="entry name" value="TPR-like_helical_dom_sf"/>
</dbReference>
<evidence type="ECO:0000256" key="2">
    <source>
        <dbReference type="ARBA" id="ARBA00022803"/>
    </source>
</evidence>
<name>A0A815M9J9_9BILA</name>
<dbReference type="PANTHER" id="PTHR45641:SF19">
    <property type="entry name" value="NEPHROCYSTIN-3"/>
    <property type="match status" value="1"/>
</dbReference>
<keyword evidence="2 3" id="KW-0802">TPR repeat</keyword>
<proteinExistence type="predicted"/>
<evidence type="ECO:0000256" key="3">
    <source>
        <dbReference type="PROSITE-ProRule" id="PRU00339"/>
    </source>
</evidence>
<reference evidence="5" key="1">
    <citation type="submission" date="2021-02" db="EMBL/GenBank/DDBJ databases">
        <authorList>
            <person name="Nowell W R."/>
        </authorList>
    </citation>
    <scope>NUCLEOTIDE SEQUENCE</scope>
</reference>
<feature type="repeat" description="TPR" evidence="3">
    <location>
        <begin position="619"/>
        <end position="652"/>
    </location>
</feature>
<accession>A0A815M9J9</accession>
<feature type="repeat" description="TPR" evidence="3">
    <location>
        <begin position="663"/>
        <end position="696"/>
    </location>
</feature>
<dbReference type="PROSITE" id="PS50293">
    <property type="entry name" value="TPR_REGION"/>
    <property type="match status" value="1"/>
</dbReference>
<feature type="repeat" description="TPR" evidence="3">
    <location>
        <begin position="786"/>
        <end position="819"/>
    </location>
</feature>
<organism evidence="5 6">
    <name type="scientific">Rotaria sordida</name>
    <dbReference type="NCBI Taxonomy" id="392033"/>
    <lineage>
        <taxon>Eukaryota</taxon>
        <taxon>Metazoa</taxon>
        <taxon>Spiralia</taxon>
        <taxon>Gnathifera</taxon>
        <taxon>Rotifera</taxon>
        <taxon>Eurotatoria</taxon>
        <taxon>Bdelloidea</taxon>
        <taxon>Philodinida</taxon>
        <taxon>Philodinidae</taxon>
        <taxon>Rotaria</taxon>
    </lineage>
</organism>
<dbReference type="Gene3D" id="3.90.176.10">
    <property type="entry name" value="Toxin ADP-ribosyltransferase, Chain A, domain 1"/>
    <property type="match status" value="1"/>
</dbReference>
<feature type="repeat" description="TPR" evidence="3">
    <location>
        <begin position="700"/>
        <end position="733"/>
    </location>
</feature>
<comment type="caution">
    <text evidence="5">The sequence shown here is derived from an EMBL/GenBank/DDBJ whole genome shotgun (WGS) entry which is preliminary data.</text>
</comment>
<evidence type="ECO:0000313" key="5">
    <source>
        <dbReference type="EMBL" id="CAF1421085.1"/>
    </source>
</evidence>
<dbReference type="Pfam" id="PF13424">
    <property type="entry name" value="TPR_12"/>
    <property type="match status" value="5"/>
</dbReference>
<sequence>MERYRATEIMSLSEDNFSDIEYGGAFLEIHLDERFNVKADFQQFYTSRDNNSNIYIDAAKRLFHDPDQCIDFISSYEWRKIFLTLTDKFSFILPLIHDLPQIVYIYIYSEAPDKVDFKISDYPRLRAIVHEDSLNADEQLIADIELFKRDLLLVNVSNPIIREAMLHTKDTANKEDRSVIEVRDDDEYDLPVVWIQDDNDKNIIDMSSVKNKLKSITIYVNIEDCINYIQSLDNDVQIFLILSKSNSDIFLRQIVNLTKIRFIYIFQMEDNIPSTLKELSNKIRGIYFNIDDLCDHLLSDYTRSLKMLVSIFNKDKKNRTTRILHEDNAQFLWLQLLVDILIQIPHNYQTIDEMLEECKNYEKRNKSTKKAIEELRQNYKSSEVLRYYTAASFLFRLFNEALRTENIDFLFVFRFFLADVYNQLRQLYIEQFLNHQIDSLELFRGQFMTIDEFNIIKENVGRLISINSFFSTTKDYSVASIFAGFGDQNKPLGQISVLFQIEINDTGHSIKRPFASLQEISKIQDEEEILFSVGTIFRIEDVTNIPGSNQDWYVSLKLVNNDDDNEITQYRKELEQEFCHNCDLCSLGSALIKMGDYNKAERYFQIILEHVSQSQTTVPLIHTYLGIIYHNKGDYQKALEYHQTALEYYIERNHLYYYEDEIGVTYTHIGSNYNQLGKNQLALEYFTKAIQIQRSPRRNAYTFNQIALIYRDNGDYQLALEYFQKALDIDENILKLHKYNPSLATVYNNIGEIYSRLGDDENALKNLEHALNIRLKGTDSTHTDLAAIYNNLSDIYIRRKCFDKALEMLEKALEIDTQALPDNHPSLAVTHNNIALVYSGKDDLTKAIYHQEAAIKIMLKSDAKNDAARLASYQYNLGCLQFTLGNNTKALKIFEKTLKAQLEYSPKDHENLSNTYLSLSRVCEKDGNIPKALECLEKSVENARISLLPHNSAKFNIFQAQFELFKSKHFGKNERTMEKVIYVQADTFDNTSEQDEWVTRCKDELEKIPLDDFLERIRVLNTLGTIYSRKTNYQMAMKCFEDAISLHNQHHSLTLTEEQELESLMTVVYFNLARLYYRQKNWNIAFQVLEKSLRLASKQDQQNIMLAELYNFAGIMFGFKRDLSQAEHYFNMAIDIAKKCLPKNHPDLQRYCL</sequence>
<dbReference type="SUPFAM" id="SSF56399">
    <property type="entry name" value="ADP-ribosylation"/>
    <property type="match status" value="1"/>
</dbReference>
<protein>
    <submittedName>
        <fullName evidence="5">Uncharacterized protein</fullName>
    </submittedName>
</protein>
<evidence type="ECO:0000256" key="4">
    <source>
        <dbReference type="SAM" id="Coils"/>
    </source>
</evidence>
<feature type="non-terminal residue" evidence="5">
    <location>
        <position position="1153"/>
    </location>
</feature>
<dbReference type="InterPro" id="IPR019734">
    <property type="entry name" value="TPR_rpt"/>
</dbReference>
<dbReference type="Pfam" id="PF13181">
    <property type="entry name" value="TPR_8"/>
    <property type="match status" value="2"/>
</dbReference>
<dbReference type="EMBL" id="CAJNOO010005502">
    <property type="protein sequence ID" value="CAF1421085.1"/>
    <property type="molecule type" value="Genomic_DNA"/>
</dbReference>
<feature type="repeat" description="TPR" evidence="3">
    <location>
        <begin position="744"/>
        <end position="777"/>
    </location>
</feature>
<dbReference type="Gene3D" id="1.25.40.10">
    <property type="entry name" value="Tetratricopeptide repeat domain"/>
    <property type="match status" value="4"/>
</dbReference>
<evidence type="ECO:0000256" key="1">
    <source>
        <dbReference type="ARBA" id="ARBA00022737"/>
    </source>
</evidence>
<dbReference type="PROSITE" id="PS51996">
    <property type="entry name" value="TR_MART"/>
    <property type="match status" value="1"/>
</dbReference>
<feature type="repeat" description="TPR" evidence="3">
    <location>
        <begin position="1017"/>
        <end position="1050"/>
    </location>
</feature>
<dbReference type="OrthoDB" id="5986190at2759"/>
<keyword evidence="1" id="KW-0677">Repeat</keyword>
<feature type="repeat" description="TPR" evidence="3">
    <location>
        <begin position="1066"/>
        <end position="1099"/>
    </location>
</feature>
<dbReference type="PROSITE" id="PS50005">
    <property type="entry name" value="TPR"/>
    <property type="match status" value="7"/>
</dbReference>
<dbReference type="SMART" id="SM00028">
    <property type="entry name" value="TPR"/>
    <property type="match status" value="12"/>
</dbReference>
<feature type="coiled-coil region" evidence="4">
    <location>
        <begin position="351"/>
        <end position="385"/>
    </location>
</feature>
<dbReference type="SUPFAM" id="SSF48452">
    <property type="entry name" value="TPR-like"/>
    <property type="match status" value="4"/>
</dbReference>